<keyword evidence="1" id="KW-0732">Signal</keyword>
<dbReference type="Proteomes" id="UP001337655">
    <property type="component" value="Unassembled WGS sequence"/>
</dbReference>
<dbReference type="PROSITE" id="PS50213">
    <property type="entry name" value="FAS1"/>
    <property type="match status" value="2"/>
</dbReference>
<evidence type="ECO:0000259" key="2">
    <source>
        <dbReference type="PROSITE" id="PS50213"/>
    </source>
</evidence>
<proteinExistence type="predicted"/>
<feature type="chain" id="PRO_5043933998" description="FAS1 domain-containing protein" evidence="1">
    <location>
        <begin position="20"/>
        <end position="474"/>
    </location>
</feature>
<dbReference type="PANTHER" id="PTHR10900">
    <property type="entry name" value="PERIOSTIN-RELATED"/>
    <property type="match status" value="1"/>
</dbReference>
<sequence>MKFLHLLPLAAATSALVLPQEEVFEDVSIENHHRDWVDEVVAEKDHVVSEASSMFEKYFQGAKDKTQDAWASITETSSNALDAAFDQANDASETAQSKVYDAASGVQSWVDSALEDARETFDEGHHRPHHPPHHGKPNMTVYQLISESKYTTKLAKAISEFDDLVEALNSTISNYTVFAPTDKAFDKIPMHGEKPSKEMIKAFLSYHVVPDFAPAVKVLSTHTFPTLLKSDHLGSEPLPQRLTPRISLRGLTINFYSRIVAINIFGTNGVIHGIDTPLFPPPGAIRTIDFVPEDFSTLELGLIKTGLLEKLNTTDHAGGTFFAPSNFAFKKLGPKVNAFLFSQYGLKYLKALLEYHVVPENTLYSDAYYKADSSNIEPSGKNGYFHVDLPTLLKDRSLAVDIARYGGFISIKVNAFATVSVQDVVAEDGVIQVMGDVLVPPKKLGGEAQYWQGEEMSVEDLKERLEPFVAKSDL</sequence>
<dbReference type="SMART" id="SM00554">
    <property type="entry name" value="FAS1"/>
    <property type="match status" value="2"/>
</dbReference>
<name>A0AAV9PRL4_9PEZI</name>
<organism evidence="3 4">
    <name type="scientific">Saxophila tyrrhenica</name>
    <dbReference type="NCBI Taxonomy" id="1690608"/>
    <lineage>
        <taxon>Eukaryota</taxon>
        <taxon>Fungi</taxon>
        <taxon>Dikarya</taxon>
        <taxon>Ascomycota</taxon>
        <taxon>Pezizomycotina</taxon>
        <taxon>Dothideomycetes</taxon>
        <taxon>Dothideomycetidae</taxon>
        <taxon>Mycosphaerellales</taxon>
        <taxon>Extremaceae</taxon>
        <taxon>Saxophila</taxon>
    </lineage>
</organism>
<protein>
    <recommendedName>
        <fullName evidence="2">FAS1 domain-containing protein</fullName>
    </recommendedName>
</protein>
<dbReference type="EMBL" id="JAVRRT010000001">
    <property type="protein sequence ID" value="KAK5175003.1"/>
    <property type="molecule type" value="Genomic_DNA"/>
</dbReference>
<reference evidence="3 4" key="1">
    <citation type="submission" date="2023-08" db="EMBL/GenBank/DDBJ databases">
        <title>Black Yeasts Isolated from many extreme environments.</title>
        <authorList>
            <person name="Coleine C."/>
            <person name="Stajich J.E."/>
            <person name="Selbmann L."/>
        </authorList>
    </citation>
    <scope>NUCLEOTIDE SEQUENCE [LARGE SCALE GENOMIC DNA]</scope>
    <source>
        <strain evidence="3 4">CCFEE 5935</strain>
    </source>
</reference>
<dbReference type="InterPro" id="IPR036378">
    <property type="entry name" value="FAS1_dom_sf"/>
</dbReference>
<keyword evidence="4" id="KW-1185">Reference proteome</keyword>
<dbReference type="SUPFAM" id="SSF82153">
    <property type="entry name" value="FAS1 domain"/>
    <property type="match status" value="2"/>
</dbReference>
<gene>
    <name evidence="3" type="ORF">LTR77_000139</name>
</gene>
<dbReference type="PANTHER" id="PTHR10900:SF125">
    <property type="entry name" value="FAS1 DOMAIN-CONTAINING PROTEIN YLR001C"/>
    <property type="match status" value="1"/>
</dbReference>
<dbReference type="InterPro" id="IPR050904">
    <property type="entry name" value="Adhesion/Biosynth-related"/>
</dbReference>
<dbReference type="AlphaFoldDB" id="A0AAV9PRL4"/>
<evidence type="ECO:0000313" key="3">
    <source>
        <dbReference type="EMBL" id="KAK5175003.1"/>
    </source>
</evidence>
<accession>A0AAV9PRL4</accession>
<evidence type="ECO:0000256" key="1">
    <source>
        <dbReference type="SAM" id="SignalP"/>
    </source>
</evidence>
<dbReference type="Gene3D" id="2.30.180.10">
    <property type="entry name" value="FAS1 domain"/>
    <property type="match status" value="2"/>
</dbReference>
<dbReference type="RefSeq" id="XP_064663641.1">
    <property type="nucleotide sequence ID" value="XM_064797407.1"/>
</dbReference>
<dbReference type="InterPro" id="IPR000782">
    <property type="entry name" value="FAS1_domain"/>
</dbReference>
<feature type="domain" description="FAS1" evidence="2">
    <location>
        <begin position="138"/>
        <end position="278"/>
    </location>
</feature>
<comment type="caution">
    <text evidence="3">The sequence shown here is derived from an EMBL/GenBank/DDBJ whole genome shotgun (WGS) entry which is preliminary data.</text>
</comment>
<feature type="signal peptide" evidence="1">
    <location>
        <begin position="1"/>
        <end position="19"/>
    </location>
</feature>
<evidence type="ECO:0000313" key="4">
    <source>
        <dbReference type="Proteomes" id="UP001337655"/>
    </source>
</evidence>
<feature type="domain" description="FAS1" evidence="2">
    <location>
        <begin position="282"/>
        <end position="438"/>
    </location>
</feature>
<dbReference type="Pfam" id="PF02469">
    <property type="entry name" value="Fasciclin"/>
    <property type="match status" value="2"/>
</dbReference>
<dbReference type="GeneID" id="89921491"/>